<evidence type="ECO:0000313" key="2">
    <source>
        <dbReference type="EMBL" id="VDP93243.1"/>
    </source>
</evidence>
<feature type="compositionally biased region" description="Low complexity" evidence="1">
    <location>
        <begin position="79"/>
        <end position="93"/>
    </location>
</feature>
<sequence>MSVHFLQSYKYQHGVKLPGVASQLANQGYHPSGGLSGNTHGTLQTMSAQVPFAVAAAPNGLTQAPTSVPTAVTSLRNDPSSILHSSTSHPSTPGQSLFVHGFVGQQNMTNQLGQSTLSPSYVAEPQAVGPGIQLGSYNTKHSAQLNGSHNPRAMPHTPLSGAPTPATHPSYAAALPIHQAPAGTHPSFYTNSTIQQPPGHLTASGLPHGMVEFLPAMISTDPNTAQSQFNAASFGQYATHYPSTYDPSVDTAFNTRVRHNTWAGLETNASSHVHGANRSIDPQSYENTFDINPTANSNNNNANNNRVTLASDRGTSTVSQRGTGDARGHMNSTAYNMNSTAPVGSQLPELLEFYSSLPVPDHWLSVCNRYSNSTLPLTGTARATKPDERGFDSRISHWNPIPPPPLANQWSAKHANSMMSSGFKTNTVVHAQNSAVSTAPDALGQRRAMEVVGRPQNSAFVRRGNETGIHKTVLTPRAPNDVPGTNRTKNSRSNQTSQFAKSATNPKRIGSWRPNTSGNGLDGGKPVGHFNPTVDASTPSNLMPSGVECGWIMPSPLVDPTVMRNTTTVQPGGIRGQDSLTNWSGQLTNPLLLTMNPGQLDPVNRPTKLMQPNHNMPFVDSNGMLPPRLPDPSSGLARFNHGLRMLRDVFPTRRSQPVYLFGSREQCSAAVGEILSVCFRECVHGPSAPCLGLLVSHQVYQQLLVGCGRRYFGLLHAATGARVSVTGSPVHLEPLDKQSDHEKGTKKSSSKQTNDSPDRIIVVRGELAAICAAEAYISEQVRMIMARDSVPICLWPLLPHLPPLASSPQSHSATLAAASAAAAANSVGPSLDLPTLNRLALCVALMFWSPSTWNKLLSYVPFGSTVPKVGNTAPLSRSPLNVTDQRRTRSVDRIDGEKRHLSDPCAGSPVASDATDSTVEHASLPPPETRSTVETTEDATVPETEVTAVEQPDDELLDHNVAVDEAPPAPKSLLTATPNDLDVDRIKEPDDVPLSVDFKGTDDLDQKPLATRKFWVSVFTIIKHIFSRTTYGCCLLAAYLDK</sequence>
<evidence type="ECO:0000256" key="1">
    <source>
        <dbReference type="SAM" id="MobiDB-lite"/>
    </source>
</evidence>
<feature type="region of interest" description="Disordered" evidence="1">
    <location>
        <begin position="868"/>
        <end position="940"/>
    </location>
</feature>
<feature type="region of interest" description="Disordered" evidence="1">
    <location>
        <begin position="71"/>
        <end position="96"/>
    </location>
</feature>
<dbReference type="WBParaSite" id="ECPE_0001601201-mRNA-1">
    <property type="protein sequence ID" value="ECPE_0001601201-mRNA-1"/>
    <property type="gene ID" value="ECPE_0001601201"/>
</dbReference>
<protein>
    <submittedName>
        <fullName evidence="4">YTH domain-containing protein</fullName>
    </submittedName>
</protein>
<keyword evidence="3" id="KW-1185">Reference proteome</keyword>
<proteinExistence type="predicted"/>
<dbReference type="Proteomes" id="UP000272942">
    <property type="component" value="Unassembled WGS sequence"/>
</dbReference>
<feature type="compositionally biased region" description="Basic and acidic residues" evidence="1">
    <location>
        <begin position="733"/>
        <end position="745"/>
    </location>
</feature>
<name>A0A183B9T7_9TREM</name>
<dbReference type="EMBL" id="UZAN01062493">
    <property type="protein sequence ID" value="VDP93243.1"/>
    <property type="molecule type" value="Genomic_DNA"/>
</dbReference>
<feature type="region of interest" description="Disordered" evidence="1">
    <location>
        <begin position="132"/>
        <end position="163"/>
    </location>
</feature>
<evidence type="ECO:0000313" key="3">
    <source>
        <dbReference type="Proteomes" id="UP000272942"/>
    </source>
</evidence>
<accession>A0A183B9T7</accession>
<reference evidence="4" key="1">
    <citation type="submission" date="2016-06" db="UniProtKB">
        <authorList>
            <consortium name="WormBaseParasite"/>
        </authorList>
    </citation>
    <scope>IDENTIFICATION</scope>
</reference>
<gene>
    <name evidence="2" type="ORF">ECPE_LOCUS15971</name>
</gene>
<feature type="region of interest" description="Disordered" evidence="1">
    <location>
        <begin position="473"/>
        <end position="523"/>
    </location>
</feature>
<feature type="compositionally biased region" description="Polar residues" evidence="1">
    <location>
        <begin position="135"/>
        <end position="149"/>
    </location>
</feature>
<dbReference type="AlphaFoldDB" id="A0A183B9T7"/>
<feature type="compositionally biased region" description="Polar residues" evidence="1">
    <location>
        <begin position="873"/>
        <end position="883"/>
    </location>
</feature>
<evidence type="ECO:0000313" key="4">
    <source>
        <dbReference type="WBParaSite" id="ECPE_0001601201-mRNA-1"/>
    </source>
</evidence>
<organism evidence="4">
    <name type="scientific">Echinostoma caproni</name>
    <dbReference type="NCBI Taxonomy" id="27848"/>
    <lineage>
        <taxon>Eukaryota</taxon>
        <taxon>Metazoa</taxon>
        <taxon>Spiralia</taxon>
        <taxon>Lophotrochozoa</taxon>
        <taxon>Platyhelminthes</taxon>
        <taxon>Trematoda</taxon>
        <taxon>Digenea</taxon>
        <taxon>Plagiorchiida</taxon>
        <taxon>Echinostomata</taxon>
        <taxon>Echinostomatoidea</taxon>
        <taxon>Echinostomatidae</taxon>
        <taxon>Echinostoma</taxon>
    </lineage>
</organism>
<dbReference type="OrthoDB" id="752362at2759"/>
<reference evidence="2 3" key="2">
    <citation type="submission" date="2018-11" db="EMBL/GenBank/DDBJ databases">
        <authorList>
            <consortium name="Pathogen Informatics"/>
        </authorList>
    </citation>
    <scope>NUCLEOTIDE SEQUENCE [LARGE SCALE GENOMIC DNA]</scope>
    <source>
        <strain evidence="2 3">Egypt</strain>
    </source>
</reference>
<feature type="region of interest" description="Disordered" evidence="1">
    <location>
        <begin position="729"/>
        <end position="755"/>
    </location>
</feature>
<feature type="compositionally biased region" description="Basic and acidic residues" evidence="1">
    <location>
        <begin position="884"/>
        <end position="902"/>
    </location>
</feature>
<feature type="compositionally biased region" description="Polar residues" evidence="1">
    <location>
        <begin position="483"/>
        <end position="505"/>
    </location>
</feature>